<evidence type="ECO:0000313" key="2">
    <source>
        <dbReference type="Proteomes" id="UP000299102"/>
    </source>
</evidence>
<comment type="caution">
    <text evidence="1">The sequence shown here is derived from an EMBL/GenBank/DDBJ whole genome shotgun (WGS) entry which is preliminary data.</text>
</comment>
<accession>A0A4C1U2S3</accession>
<dbReference type="AlphaFoldDB" id="A0A4C1U2S3"/>
<dbReference type="Proteomes" id="UP000299102">
    <property type="component" value="Unassembled WGS sequence"/>
</dbReference>
<dbReference type="EMBL" id="BGZK01000121">
    <property type="protein sequence ID" value="GBP20673.1"/>
    <property type="molecule type" value="Genomic_DNA"/>
</dbReference>
<name>A0A4C1U2S3_EUMVA</name>
<sequence>MYLQECCPSIPSKENNGHCVLAVALYIGAIRVLHSNIQGESGCDRPAPPKYLDHTGGIRLSGALVHATHTALG</sequence>
<protein>
    <submittedName>
        <fullName evidence="1">Uncharacterized protein</fullName>
    </submittedName>
</protein>
<proteinExistence type="predicted"/>
<reference evidence="1 2" key="1">
    <citation type="journal article" date="2019" name="Commun. Biol.">
        <title>The bagworm genome reveals a unique fibroin gene that provides high tensile strength.</title>
        <authorList>
            <person name="Kono N."/>
            <person name="Nakamura H."/>
            <person name="Ohtoshi R."/>
            <person name="Tomita M."/>
            <person name="Numata K."/>
            <person name="Arakawa K."/>
        </authorList>
    </citation>
    <scope>NUCLEOTIDE SEQUENCE [LARGE SCALE GENOMIC DNA]</scope>
</reference>
<evidence type="ECO:0000313" key="1">
    <source>
        <dbReference type="EMBL" id="GBP20673.1"/>
    </source>
</evidence>
<organism evidence="1 2">
    <name type="scientific">Eumeta variegata</name>
    <name type="common">Bagworm moth</name>
    <name type="synonym">Eumeta japonica</name>
    <dbReference type="NCBI Taxonomy" id="151549"/>
    <lineage>
        <taxon>Eukaryota</taxon>
        <taxon>Metazoa</taxon>
        <taxon>Ecdysozoa</taxon>
        <taxon>Arthropoda</taxon>
        <taxon>Hexapoda</taxon>
        <taxon>Insecta</taxon>
        <taxon>Pterygota</taxon>
        <taxon>Neoptera</taxon>
        <taxon>Endopterygota</taxon>
        <taxon>Lepidoptera</taxon>
        <taxon>Glossata</taxon>
        <taxon>Ditrysia</taxon>
        <taxon>Tineoidea</taxon>
        <taxon>Psychidae</taxon>
        <taxon>Oiketicinae</taxon>
        <taxon>Eumeta</taxon>
    </lineage>
</organism>
<keyword evidence="2" id="KW-1185">Reference proteome</keyword>
<gene>
    <name evidence="1" type="ORF">EVAR_16546_1</name>
</gene>